<dbReference type="OrthoDB" id="10017160at2759"/>
<name>A0A8X6FKD9_TRICU</name>
<keyword evidence="2" id="KW-1185">Reference proteome</keyword>
<gene>
    <name evidence="1" type="ORF">TNCT_186861</name>
</gene>
<evidence type="ECO:0000313" key="1">
    <source>
        <dbReference type="EMBL" id="GFQ82196.1"/>
    </source>
</evidence>
<dbReference type="EMBL" id="BMAO01002647">
    <property type="protein sequence ID" value="GFQ82196.1"/>
    <property type="molecule type" value="Genomic_DNA"/>
</dbReference>
<dbReference type="Proteomes" id="UP000887116">
    <property type="component" value="Unassembled WGS sequence"/>
</dbReference>
<sequence length="97" mass="11217">MGAIASELGISHGSEYVHRILHDDLNIHCVCLHMVTKMLSHEQKEMKLSLSSDFIDMADEDKGYLKKNRGRTHLHDRPIAKGIPHWRNIFQRSQTIQ</sequence>
<proteinExistence type="predicted"/>
<evidence type="ECO:0000313" key="2">
    <source>
        <dbReference type="Proteomes" id="UP000887116"/>
    </source>
</evidence>
<protein>
    <submittedName>
        <fullName evidence="1">Uncharacterized protein</fullName>
    </submittedName>
</protein>
<reference evidence="1" key="1">
    <citation type="submission" date="2020-07" db="EMBL/GenBank/DDBJ databases">
        <title>Multicomponent nature underlies the extraordinary mechanical properties of spider dragline silk.</title>
        <authorList>
            <person name="Kono N."/>
            <person name="Nakamura H."/>
            <person name="Mori M."/>
            <person name="Yoshida Y."/>
            <person name="Ohtoshi R."/>
            <person name="Malay A.D."/>
            <person name="Moran D.A.P."/>
            <person name="Tomita M."/>
            <person name="Numata K."/>
            <person name="Arakawa K."/>
        </authorList>
    </citation>
    <scope>NUCLEOTIDE SEQUENCE</scope>
</reference>
<organism evidence="1 2">
    <name type="scientific">Trichonephila clavata</name>
    <name type="common">Joro spider</name>
    <name type="synonym">Nephila clavata</name>
    <dbReference type="NCBI Taxonomy" id="2740835"/>
    <lineage>
        <taxon>Eukaryota</taxon>
        <taxon>Metazoa</taxon>
        <taxon>Ecdysozoa</taxon>
        <taxon>Arthropoda</taxon>
        <taxon>Chelicerata</taxon>
        <taxon>Arachnida</taxon>
        <taxon>Araneae</taxon>
        <taxon>Araneomorphae</taxon>
        <taxon>Entelegynae</taxon>
        <taxon>Araneoidea</taxon>
        <taxon>Nephilidae</taxon>
        <taxon>Trichonephila</taxon>
    </lineage>
</organism>
<comment type="caution">
    <text evidence="1">The sequence shown here is derived from an EMBL/GenBank/DDBJ whole genome shotgun (WGS) entry which is preliminary data.</text>
</comment>
<accession>A0A8X6FKD9</accession>
<dbReference type="AlphaFoldDB" id="A0A8X6FKD9"/>